<evidence type="ECO:0000313" key="1">
    <source>
        <dbReference type="EMBL" id="QLQ33874.1"/>
    </source>
</evidence>
<sequence>MAVRACLGEEWLLMQSWRGTSPQTVVKQLFAAEPQIPANPPALTAWGSWENMLEQGEMAQAREQLNRDKMALKQWWLQHLLHTHTPLAERMVMFWHNHFTTSINKVNQPNLVLQQHQLIRQHALGNFRTLLHAIARDPAMLIYLDGAMNYKQHPNENFARELLELFTLG</sequence>
<dbReference type="InterPro" id="IPR014917">
    <property type="entry name" value="DUF1800"/>
</dbReference>
<accession>A0A7L6AXH3</accession>
<dbReference type="AlphaFoldDB" id="A0A7L6AXH3"/>
<evidence type="ECO:0000313" key="2">
    <source>
        <dbReference type="Proteomes" id="UP000510621"/>
    </source>
</evidence>
<dbReference type="Proteomes" id="UP000510621">
    <property type="component" value="Chromosome"/>
</dbReference>
<dbReference type="Pfam" id="PF08811">
    <property type="entry name" value="DUF1800"/>
    <property type="match status" value="1"/>
</dbReference>
<organism evidence="1 2">
    <name type="scientific">Candidatus Thiothrix singaporensis</name>
    <dbReference type="NCBI Taxonomy" id="2799669"/>
    <lineage>
        <taxon>Bacteria</taxon>
        <taxon>Pseudomonadati</taxon>
        <taxon>Pseudomonadota</taxon>
        <taxon>Gammaproteobacteria</taxon>
        <taxon>Thiotrichales</taxon>
        <taxon>Thiotrichaceae</taxon>
        <taxon>Thiothrix</taxon>
    </lineage>
</organism>
<name>A0A7L6AXH3_9GAMM</name>
<proteinExistence type="predicted"/>
<reference evidence="1" key="1">
    <citation type="submission" date="2020-06" db="EMBL/GenBank/DDBJ databases">
        <title>Analysis procedures for assessing recovery of high quality, complete, closed genomes from Nanopore long read metagenome sequencing.</title>
        <authorList>
            <person name="Bessarab I."/>
            <person name="Arumugam K."/>
            <person name="Haryono M."/>
            <person name="Liu X."/>
            <person name="Roy S."/>
            <person name="Zuniga-Montanez R.E."/>
            <person name="Qiu G."/>
            <person name="Drautz-Moses D.I."/>
            <person name="Law Y.Y."/>
            <person name="Wuertz S."/>
            <person name="Lauro F.M."/>
            <person name="Huson D.H."/>
            <person name="Williams R.B."/>
        </authorList>
    </citation>
    <scope>NUCLEOTIDE SEQUENCE [LARGE SCALE GENOMIC DNA]</scope>
    <source>
        <strain evidence="1">SSD2</strain>
    </source>
</reference>
<protein>
    <submittedName>
        <fullName evidence="1">DUF1800 family protein</fullName>
    </submittedName>
</protein>
<dbReference type="KEGG" id="this:HZT40_22180"/>
<gene>
    <name evidence="1" type="ORF">HZT40_22180</name>
</gene>
<keyword evidence="2" id="KW-1185">Reference proteome</keyword>
<dbReference type="EMBL" id="CP059265">
    <property type="protein sequence ID" value="QLQ33874.1"/>
    <property type="molecule type" value="Genomic_DNA"/>
</dbReference>